<evidence type="ECO:0000256" key="1">
    <source>
        <dbReference type="ARBA" id="ARBA00001947"/>
    </source>
</evidence>
<dbReference type="GO" id="GO:0008270">
    <property type="term" value="F:zinc ion binding"/>
    <property type="evidence" value="ECO:0007669"/>
    <property type="project" value="TreeGrafter"/>
</dbReference>
<dbReference type="Proteomes" id="UP000289152">
    <property type="component" value="Unassembled WGS sequence"/>
</dbReference>
<sequence length="478" mass="53362">MLQASGLSSVLIFAMRDDTSQAFIGTFIDTPSLGQLRIRTNHLLEVNKEGYITSLSPTHLSEIPSQLTQLRNIPLHNLDKYSFLLPTFTDLHLHAPQYLYAGTGLDLPLMEWLERYTYVAEEKIDNDPRLAEKVYDTLVRRLVDEGTGSVVFFGTIGVEANLILAHKLLEAGLRGWVGKLSMDQSPRPTYGESSHTSSLNSLSTFISGMEQLTSSLPPHRRLVQPIITPRFVPVCSDELLHGLGKLAREGDYWITSHMCESKDQMDWVEGSRGRRDEEVFDQAGLLGPKTIQAHVTSFPPDLRKLVRERGVTVAHCPLSNAYFSDSQFPLREALDEDISVGLGSDIAGGYAVGIQQSMRQSVITSRLRESFKKEDIPSGSPSDGGKSKRVDWKESLYVATRGGKKALQLGGCWEVGMEFDAQFIRVANDDGTSIGSLDMFDLPEEPDERWWVEAIEKWWCNGTPSNRVGMWVQGNRLA</sequence>
<keyword evidence="2" id="KW-0479">Metal-binding</keyword>
<dbReference type="OrthoDB" id="194468at2759"/>
<dbReference type="Gene3D" id="3.20.20.140">
    <property type="entry name" value="Metal-dependent hydrolases"/>
    <property type="match status" value="1"/>
</dbReference>
<comment type="caution">
    <text evidence="6">The sequence shown here is derived from an EMBL/GenBank/DDBJ whole genome shotgun (WGS) entry which is preliminary data.</text>
</comment>
<evidence type="ECO:0000313" key="6">
    <source>
        <dbReference type="EMBL" id="RXK35788.1"/>
    </source>
</evidence>
<proteinExistence type="predicted"/>
<feature type="domain" description="Amidohydrolase-related" evidence="5">
    <location>
        <begin position="83"/>
        <end position="426"/>
    </location>
</feature>
<dbReference type="AlphaFoldDB" id="A0A4Q1BAH7"/>
<dbReference type="PANTHER" id="PTHR11271:SF6">
    <property type="entry name" value="GUANINE DEAMINASE"/>
    <property type="match status" value="1"/>
</dbReference>
<organism evidence="6 7">
    <name type="scientific">Tremella mesenterica</name>
    <name type="common">Jelly fungus</name>
    <dbReference type="NCBI Taxonomy" id="5217"/>
    <lineage>
        <taxon>Eukaryota</taxon>
        <taxon>Fungi</taxon>
        <taxon>Dikarya</taxon>
        <taxon>Basidiomycota</taxon>
        <taxon>Agaricomycotina</taxon>
        <taxon>Tremellomycetes</taxon>
        <taxon>Tremellales</taxon>
        <taxon>Tremellaceae</taxon>
        <taxon>Tremella</taxon>
    </lineage>
</organism>
<gene>
    <name evidence="6" type="ORF">M231_06974</name>
</gene>
<dbReference type="EMBL" id="SDIL01000122">
    <property type="protein sequence ID" value="RXK35788.1"/>
    <property type="molecule type" value="Genomic_DNA"/>
</dbReference>
<dbReference type="InterPro" id="IPR006680">
    <property type="entry name" value="Amidohydro-rel"/>
</dbReference>
<dbReference type="Gene3D" id="2.30.40.10">
    <property type="entry name" value="Urease, subunit C, domain 1"/>
    <property type="match status" value="1"/>
</dbReference>
<accession>A0A4Q1BAH7</accession>
<dbReference type="PANTHER" id="PTHR11271">
    <property type="entry name" value="GUANINE DEAMINASE"/>
    <property type="match status" value="1"/>
</dbReference>
<dbReference type="GO" id="GO:0005829">
    <property type="term" value="C:cytosol"/>
    <property type="evidence" value="ECO:0007669"/>
    <property type="project" value="TreeGrafter"/>
</dbReference>
<comment type="cofactor">
    <cofactor evidence="1">
        <name>Zn(2+)</name>
        <dbReference type="ChEBI" id="CHEBI:29105"/>
    </cofactor>
</comment>
<protein>
    <recommendedName>
        <fullName evidence="5">Amidohydrolase-related domain-containing protein</fullName>
    </recommendedName>
</protein>
<evidence type="ECO:0000256" key="3">
    <source>
        <dbReference type="ARBA" id="ARBA00022801"/>
    </source>
</evidence>
<evidence type="ECO:0000256" key="2">
    <source>
        <dbReference type="ARBA" id="ARBA00022723"/>
    </source>
</evidence>
<keyword evidence="3" id="KW-0378">Hydrolase</keyword>
<dbReference type="GO" id="GO:0008892">
    <property type="term" value="F:guanine deaminase activity"/>
    <property type="evidence" value="ECO:0007669"/>
    <property type="project" value="TreeGrafter"/>
</dbReference>
<dbReference type="InParanoid" id="A0A4Q1BAH7"/>
<name>A0A4Q1BAH7_TREME</name>
<dbReference type="InterPro" id="IPR032466">
    <property type="entry name" value="Metal_Hydrolase"/>
</dbReference>
<dbReference type="SUPFAM" id="SSF51556">
    <property type="entry name" value="Metallo-dependent hydrolases"/>
    <property type="match status" value="1"/>
</dbReference>
<keyword evidence="7" id="KW-1185">Reference proteome</keyword>
<dbReference type="InterPro" id="IPR011059">
    <property type="entry name" value="Metal-dep_hydrolase_composite"/>
</dbReference>
<dbReference type="Pfam" id="PF01979">
    <property type="entry name" value="Amidohydro_1"/>
    <property type="match status" value="1"/>
</dbReference>
<dbReference type="STRING" id="5217.A0A4Q1BAH7"/>
<dbReference type="InterPro" id="IPR051607">
    <property type="entry name" value="Metallo-dep_hydrolases"/>
</dbReference>
<dbReference type="VEuPathDB" id="FungiDB:TREMEDRAFT_33527"/>
<evidence type="ECO:0000256" key="4">
    <source>
        <dbReference type="ARBA" id="ARBA00022833"/>
    </source>
</evidence>
<evidence type="ECO:0000313" key="7">
    <source>
        <dbReference type="Proteomes" id="UP000289152"/>
    </source>
</evidence>
<evidence type="ECO:0000259" key="5">
    <source>
        <dbReference type="Pfam" id="PF01979"/>
    </source>
</evidence>
<reference evidence="6 7" key="1">
    <citation type="submission" date="2016-06" db="EMBL/GenBank/DDBJ databases">
        <title>Evolution of pathogenesis and genome organization in the Tremellales.</title>
        <authorList>
            <person name="Cuomo C."/>
            <person name="Litvintseva A."/>
            <person name="Heitman J."/>
            <person name="Chen Y."/>
            <person name="Sun S."/>
            <person name="Springer D."/>
            <person name="Dromer F."/>
            <person name="Young S."/>
            <person name="Zeng Q."/>
            <person name="Chapman S."/>
            <person name="Gujja S."/>
            <person name="Saif S."/>
            <person name="Birren B."/>
        </authorList>
    </citation>
    <scope>NUCLEOTIDE SEQUENCE [LARGE SCALE GENOMIC DNA]</scope>
    <source>
        <strain evidence="6 7">ATCC 28783</strain>
    </source>
</reference>
<keyword evidence="4" id="KW-0862">Zinc</keyword>
<dbReference type="GO" id="GO:0046098">
    <property type="term" value="P:guanine metabolic process"/>
    <property type="evidence" value="ECO:0007669"/>
    <property type="project" value="TreeGrafter"/>
</dbReference>